<reference evidence="4" key="1">
    <citation type="submission" date="2017-06" db="EMBL/GenBank/DDBJ databases">
        <authorList>
            <person name="Varghese N."/>
            <person name="Submissions S."/>
        </authorList>
    </citation>
    <scope>NUCLEOTIDE SEQUENCE [LARGE SCALE GENOMIC DNA]</scope>
    <source>
        <strain evidence="4">DSM 46839</strain>
    </source>
</reference>
<keyword evidence="1" id="KW-0143">Chaperone</keyword>
<feature type="transmembrane region" description="Helical" evidence="2">
    <location>
        <begin position="48"/>
        <end position="69"/>
    </location>
</feature>
<feature type="transmembrane region" description="Helical" evidence="2">
    <location>
        <begin position="21"/>
        <end position="42"/>
    </location>
</feature>
<evidence type="ECO:0000256" key="2">
    <source>
        <dbReference type="SAM" id="Phobius"/>
    </source>
</evidence>
<dbReference type="OrthoDB" id="5191115at2"/>
<gene>
    <name evidence="3" type="ORF">SAMN06893096_106221</name>
</gene>
<dbReference type="Proteomes" id="UP000198373">
    <property type="component" value="Unassembled WGS sequence"/>
</dbReference>
<protein>
    <submittedName>
        <fullName evidence="3">GrpE protein</fullName>
    </submittedName>
</protein>
<dbReference type="GO" id="GO:0000774">
    <property type="term" value="F:adenyl-nucleotide exchange factor activity"/>
    <property type="evidence" value="ECO:0007669"/>
    <property type="project" value="InterPro"/>
</dbReference>
<dbReference type="Pfam" id="PF01025">
    <property type="entry name" value="GrpE"/>
    <property type="match status" value="1"/>
</dbReference>
<sequence length="196" mass="19863">MTAAPAGTGAGTARVPVRQGLLTAVLGVVLVAGAVTQTAWWVRDLGTGALAARAALVLAAALGGALLALGLRDALARPAAAPAVPQPPVPLPVPQPVVAAPQPDDGLVRRVLEVRDLLDNTALRARLDDGIRSAGFELITPAPGEPFDPGVHTAVDTEAATDGAAPGTIAAVEQVGLLQQGRLYRRAAVVVWEEAR</sequence>
<dbReference type="GO" id="GO:0042803">
    <property type="term" value="F:protein homodimerization activity"/>
    <property type="evidence" value="ECO:0007669"/>
    <property type="project" value="InterPro"/>
</dbReference>
<dbReference type="GO" id="GO:0051087">
    <property type="term" value="F:protein-folding chaperone binding"/>
    <property type="evidence" value="ECO:0007669"/>
    <property type="project" value="InterPro"/>
</dbReference>
<dbReference type="SUPFAM" id="SSF51064">
    <property type="entry name" value="Head domain of nucleotide exchange factor GrpE"/>
    <property type="match status" value="1"/>
</dbReference>
<dbReference type="GO" id="GO:0006457">
    <property type="term" value="P:protein folding"/>
    <property type="evidence" value="ECO:0007669"/>
    <property type="project" value="InterPro"/>
</dbReference>
<dbReference type="InterPro" id="IPR009012">
    <property type="entry name" value="GrpE_head"/>
</dbReference>
<evidence type="ECO:0000313" key="4">
    <source>
        <dbReference type="Proteomes" id="UP000198373"/>
    </source>
</evidence>
<proteinExistence type="predicted"/>
<accession>A0A239GJI5</accession>
<organism evidence="3 4">
    <name type="scientific">Geodermatophilus pulveris</name>
    <dbReference type="NCBI Taxonomy" id="1564159"/>
    <lineage>
        <taxon>Bacteria</taxon>
        <taxon>Bacillati</taxon>
        <taxon>Actinomycetota</taxon>
        <taxon>Actinomycetes</taxon>
        <taxon>Geodermatophilales</taxon>
        <taxon>Geodermatophilaceae</taxon>
        <taxon>Geodermatophilus</taxon>
    </lineage>
</organism>
<keyword evidence="2" id="KW-0472">Membrane</keyword>
<name>A0A239GJI5_9ACTN</name>
<dbReference type="Gene3D" id="2.30.22.10">
    <property type="entry name" value="Head domain of nucleotide exchange factor GrpE"/>
    <property type="match status" value="1"/>
</dbReference>
<evidence type="ECO:0000313" key="3">
    <source>
        <dbReference type="EMBL" id="SNS68938.1"/>
    </source>
</evidence>
<dbReference type="InterPro" id="IPR000740">
    <property type="entry name" value="GrpE"/>
</dbReference>
<dbReference type="RefSeq" id="WP_089306224.1">
    <property type="nucleotide sequence ID" value="NZ_FZOO01000006.1"/>
</dbReference>
<keyword evidence="2" id="KW-0812">Transmembrane</keyword>
<dbReference type="AlphaFoldDB" id="A0A239GJI5"/>
<keyword evidence="4" id="KW-1185">Reference proteome</keyword>
<dbReference type="EMBL" id="FZOO01000006">
    <property type="protein sequence ID" value="SNS68938.1"/>
    <property type="molecule type" value="Genomic_DNA"/>
</dbReference>
<evidence type="ECO:0000256" key="1">
    <source>
        <dbReference type="ARBA" id="ARBA00023186"/>
    </source>
</evidence>
<keyword evidence="2" id="KW-1133">Transmembrane helix</keyword>